<name>A0AAD8JSE3_TARER</name>
<reference evidence="1" key="1">
    <citation type="journal article" date="2023" name="bioRxiv">
        <title>Improved chromosome-level genome assembly for marigold (Tagetes erecta).</title>
        <authorList>
            <person name="Jiang F."/>
            <person name="Yuan L."/>
            <person name="Wang S."/>
            <person name="Wang H."/>
            <person name="Xu D."/>
            <person name="Wang A."/>
            <person name="Fan W."/>
        </authorList>
    </citation>
    <scope>NUCLEOTIDE SEQUENCE</scope>
    <source>
        <strain evidence="1">WSJ</strain>
        <tissue evidence="1">Leaf</tissue>
    </source>
</reference>
<evidence type="ECO:0000313" key="1">
    <source>
        <dbReference type="EMBL" id="KAK1409747.1"/>
    </source>
</evidence>
<dbReference type="Gene3D" id="3.40.50.150">
    <property type="entry name" value="Vaccinia Virus protein VP39"/>
    <property type="match status" value="1"/>
</dbReference>
<dbReference type="AlphaFoldDB" id="A0AAD8JSE3"/>
<sequence length="396" mass="46417">MIVPRGRENDWLFSKKVGFMQLRERYCYISRLILVGNDLNNDLAFEPYKLLEQIPSVKKSVIDFASPLLLKRILPLNLREDKNYDITFVDYNDELLSRTKLHTNTMSKLSMGFFAITEELIAVNMDVELRRRIRFLKTADLIHCETRMIHQDSTGKIIPLDLQNIFTMESQPEIDYTEVIEPSRRAIRFAIQKMFLNTEKKSHNALCFGVLNEALLNFLAPQMNVALVEQDTTYLASVFMFFANRFYGSVKTYAVDPNEILQFYYTRPTEASVKLKNFRRDWDDGRFDLIVVDVRDIGYRLHSPRKDMTTLTAFEMMKSMVTDDGLVLIRVIPTDFVSDSHIISNMKLAFPHVFKIKIKERRSICWWVVLCEVTLIRVMRRCQLSSRLKKCEGCHL</sequence>
<proteinExistence type="predicted"/>
<gene>
    <name evidence="1" type="ORF">QVD17_36276</name>
</gene>
<evidence type="ECO:0000313" key="2">
    <source>
        <dbReference type="Proteomes" id="UP001229421"/>
    </source>
</evidence>
<keyword evidence="2" id="KW-1185">Reference proteome</keyword>
<dbReference type="SUPFAM" id="SSF53335">
    <property type="entry name" value="S-adenosyl-L-methionine-dependent methyltransferases"/>
    <property type="match status" value="1"/>
</dbReference>
<comment type="caution">
    <text evidence="1">The sequence shown here is derived from an EMBL/GenBank/DDBJ whole genome shotgun (WGS) entry which is preliminary data.</text>
</comment>
<accession>A0AAD8JSE3</accession>
<organism evidence="1 2">
    <name type="scientific">Tagetes erecta</name>
    <name type="common">African marigold</name>
    <dbReference type="NCBI Taxonomy" id="13708"/>
    <lineage>
        <taxon>Eukaryota</taxon>
        <taxon>Viridiplantae</taxon>
        <taxon>Streptophyta</taxon>
        <taxon>Embryophyta</taxon>
        <taxon>Tracheophyta</taxon>
        <taxon>Spermatophyta</taxon>
        <taxon>Magnoliopsida</taxon>
        <taxon>eudicotyledons</taxon>
        <taxon>Gunneridae</taxon>
        <taxon>Pentapetalae</taxon>
        <taxon>asterids</taxon>
        <taxon>campanulids</taxon>
        <taxon>Asterales</taxon>
        <taxon>Asteraceae</taxon>
        <taxon>Asteroideae</taxon>
        <taxon>Heliantheae alliance</taxon>
        <taxon>Tageteae</taxon>
        <taxon>Tagetes</taxon>
    </lineage>
</organism>
<protein>
    <submittedName>
        <fullName evidence="1">Uncharacterized protein</fullName>
    </submittedName>
</protein>
<dbReference type="InterPro" id="IPR029063">
    <property type="entry name" value="SAM-dependent_MTases_sf"/>
</dbReference>
<dbReference type="EMBL" id="JAUHHV010000010">
    <property type="protein sequence ID" value="KAK1409747.1"/>
    <property type="molecule type" value="Genomic_DNA"/>
</dbReference>
<dbReference type="Proteomes" id="UP001229421">
    <property type="component" value="Unassembled WGS sequence"/>
</dbReference>